<dbReference type="GO" id="GO:0005634">
    <property type="term" value="C:nucleus"/>
    <property type="evidence" value="ECO:0007669"/>
    <property type="project" value="UniProtKB-SubCell"/>
</dbReference>
<dbReference type="PANTHER" id="PTHR10015:SF278">
    <property type="entry name" value="HEAT SHOCK FACTOR PROTEIN 5"/>
    <property type="match status" value="1"/>
</dbReference>
<feature type="non-terminal residue" evidence="8">
    <location>
        <position position="580"/>
    </location>
</feature>
<keyword evidence="4" id="KW-0539">Nucleus</keyword>
<reference evidence="8 9" key="1">
    <citation type="submission" date="2019-09" db="EMBL/GenBank/DDBJ databases">
        <title>Bird 10,000 Genomes (B10K) Project - Family phase.</title>
        <authorList>
            <person name="Zhang G."/>
        </authorList>
    </citation>
    <scope>NUCLEOTIDE SEQUENCE [LARGE SCALE GENOMIC DNA]</scope>
    <source>
        <strain evidence="8">B10K-DU-001-53</strain>
        <tissue evidence="8">Muscle</tissue>
    </source>
</reference>
<feature type="region of interest" description="Disordered" evidence="6">
    <location>
        <begin position="123"/>
        <end position="162"/>
    </location>
</feature>
<dbReference type="SUPFAM" id="SSF46785">
    <property type="entry name" value="Winged helix' DNA-binding domain"/>
    <property type="match status" value="1"/>
</dbReference>
<feature type="compositionally biased region" description="Basic and acidic residues" evidence="6">
    <location>
        <begin position="404"/>
        <end position="417"/>
    </location>
</feature>
<comment type="subcellular location">
    <subcellularLocation>
        <location evidence="1">Nucleus</location>
    </subcellularLocation>
</comment>
<comment type="similarity">
    <text evidence="2 5">Belongs to the HSF family.</text>
</comment>
<evidence type="ECO:0000256" key="6">
    <source>
        <dbReference type="SAM" id="MobiDB-lite"/>
    </source>
</evidence>
<keyword evidence="3" id="KW-0238">DNA-binding</keyword>
<dbReference type="GO" id="GO:0043565">
    <property type="term" value="F:sequence-specific DNA binding"/>
    <property type="evidence" value="ECO:0007669"/>
    <property type="project" value="InterPro"/>
</dbReference>
<evidence type="ECO:0000313" key="9">
    <source>
        <dbReference type="Proteomes" id="UP000522663"/>
    </source>
</evidence>
<feature type="compositionally biased region" description="Basic and acidic residues" evidence="6">
    <location>
        <begin position="146"/>
        <end position="160"/>
    </location>
</feature>
<dbReference type="SMART" id="SM00415">
    <property type="entry name" value="HSF"/>
    <property type="match status" value="1"/>
</dbReference>
<dbReference type="EMBL" id="VXAB01006014">
    <property type="protein sequence ID" value="NXJ08996.1"/>
    <property type="molecule type" value="Genomic_DNA"/>
</dbReference>
<proteinExistence type="inferred from homology"/>
<evidence type="ECO:0000256" key="3">
    <source>
        <dbReference type="ARBA" id="ARBA00023125"/>
    </source>
</evidence>
<dbReference type="PANTHER" id="PTHR10015">
    <property type="entry name" value="HEAT SHOCK TRANSCRIPTION FACTOR"/>
    <property type="match status" value="1"/>
</dbReference>
<protein>
    <submittedName>
        <fullName evidence="8">HSF5 protein</fullName>
    </submittedName>
</protein>
<dbReference type="InterPro" id="IPR036388">
    <property type="entry name" value="WH-like_DNA-bd_sf"/>
</dbReference>
<gene>
    <name evidence="8" type="primary">Hsf5</name>
    <name evidence="8" type="ORF">ODOGUJ_R05910</name>
</gene>
<dbReference type="Gene3D" id="1.10.10.10">
    <property type="entry name" value="Winged helix-like DNA-binding domain superfamily/Winged helix DNA-binding domain"/>
    <property type="match status" value="1"/>
</dbReference>
<dbReference type="OrthoDB" id="6418155at2759"/>
<organism evidence="8 9">
    <name type="scientific">Odontophorus gujanensis</name>
    <name type="common">marbled wood quail</name>
    <dbReference type="NCBI Taxonomy" id="886794"/>
    <lineage>
        <taxon>Eukaryota</taxon>
        <taxon>Metazoa</taxon>
        <taxon>Chordata</taxon>
        <taxon>Craniata</taxon>
        <taxon>Vertebrata</taxon>
        <taxon>Euteleostomi</taxon>
        <taxon>Archelosauria</taxon>
        <taxon>Archosauria</taxon>
        <taxon>Dinosauria</taxon>
        <taxon>Saurischia</taxon>
        <taxon>Theropoda</taxon>
        <taxon>Coelurosauria</taxon>
        <taxon>Aves</taxon>
        <taxon>Neognathae</taxon>
        <taxon>Galloanserae</taxon>
        <taxon>Galliformes</taxon>
        <taxon>Odontophoridae</taxon>
        <taxon>Odontophorus</taxon>
    </lineage>
</organism>
<sequence length="580" mass="64562">MEKPQPPVASVNPNNFPAKLWWLVNSPRIRSVRWDALGEGLLIEQPLFEAEVLGRWGGDEAVGELFKSSKFSSFIRQLNLYGFRKLQTSTEHQHHYHSPHFRRDRPELLERLKRLTRANRAKAAAAGLDLGSRPPNRSRLPTPAPDRADGTGELRGDCGRAGRSTRTQVRCGLLAVGQFCEPYQQHSLLPYSYISASPQNCSTLPSNSFEQNPVPSRTQQNSLVLLPEHNASPAFPDMGIAFPVFQRLPTEVMHTLQPNFSPVPLQQVSQAIATSSAVYSSCMSPLHYSQAYYPTATLPCCSLATHTSPLTCDVSATAPNYTQYSFYQGPPMQTPYVAESLPSNQSYHTSDESQMAEIDLETVFQRANEMSSLPKPEIAKVDPVEEELSSFQYNGDQPLLDDPQNDHQPSDEERQPEPHTTVVSDIMPLVVVGEGIACSLSQPPEYLYTFDTTESVECAAAQTVREPVAMQETQAKLREEPDHLPAQSSAVFVQEVQPFGPQKVDTSVRCEFLRSESEEVGCLTSGAEPEEKSVENTVSSVQANNREGRNISQGRYFHDFYLLVDLACTQETVPKEETRE</sequence>
<evidence type="ECO:0000256" key="4">
    <source>
        <dbReference type="ARBA" id="ARBA00023242"/>
    </source>
</evidence>
<accession>A0A7K9YG13</accession>
<evidence type="ECO:0000259" key="7">
    <source>
        <dbReference type="SMART" id="SM00415"/>
    </source>
</evidence>
<dbReference type="InterPro" id="IPR000232">
    <property type="entry name" value="HSF_DNA-bd"/>
</dbReference>
<dbReference type="AlphaFoldDB" id="A0A7K9YG13"/>
<dbReference type="Pfam" id="PF00447">
    <property type="entry name" value="HSF_DNA-bind"/>
    <property type="match status" value="1"/>
</dbReference>
<name>A0A7K9YG13_9GALL</name>
<evidence type="ECO:0000256" key="2">
    <source>
        <dbReference type="ARBA" id="ARBA00006403"/>
    </source>
</evidence>
<dbReference type="GO" id="GO:0003700">
    <property type="term" value="F:DNA-binding transcription factor activity"/>
    <property type="evidence" value="ECO:0007669"/>
    <property type="project" value="InterPro"/>
</dbReference>
<comment type="caution">
    <text evidence="8">The sequence shown here is derived from an EMBL/GenBank/DDBJ whole genome shotgun (WGS) entry which is preliminary data.</text>
</comment>
<feature type="region of interest" description="Disordered" evidence="6">
    <location>
        <begin position="386"/>
        <end position="421"/>
    </location>
</feature>
<dbReference type="Proteomes" id="UP000522663">
    <property type="component" value="Unassembled WGS sequence"/>
</dbReference>
<feature type="domain" description="HSF-type DNA-binding" evidence="7">
    <location>
        <begin position="12"/>
        <end position="115"/>
    </location>
</feature>
<keyword evidence="9" id="KW-1185">Reference proteome</keyword>
<feature type="non-terminal residue" evidence="8">
    <location>
        <position position="1"/>
    </location>
</feature>
<evidence type="ECO:0000256" key="5">
    <source>
        <dbReference type="RuleBase" id="RU004020"/>
    </source>
</evidence>
<evidence type="ECO:0000313" key="8">
    <source>
        <dbReference type="EMBL" id="NXJ08996.1"/>
    </source>
</evidence>
<dbReference type="InterPro" id="IPR036390">
    <property type="entry name" value="WH_DNA-bd_sf"/>
</dbReference>
<evidence type="ECO:0000256" key="1">
    <source>
        <dbReference type="ARBA" id="ARBA00004123"/>
    </source>
</evidence>